<keyword evidence="3" id="KW-1185">Reference proteome</keyword>
<evidence type="ECO:0000313" key="3">
    <source>
        <dbReference type="Proteomes" id="UP001232148"/>
    </source>
</evidence>
<evidence type="ECO:0000256" key="1">
    <source>
        <dbReference type="SAM" id="MobiDB-lite"/>
    </source>
</evidence>
<gene>
    <name evidence="2" type="ORF">LX32DRAFT_644219</name>
</gene>
<proteinExistence type="predicted"/>
<dbReference type="AlphaFoldDB" id="A0AAD9H7C2"/>
<feature type="region of interest" description="Disordered" evidence="1">
    <location>
        <begin position="151"/>
        <end position="195"/>
    </location>
</feature>
<dbReference type="EMBL" id="MU842985">
    <property type="protein sequence ID" value="KAK2023821.1"/>
    <property type="molecule type" value="Genomic_DNA"/>
</dbReference>
<feature type="compositionally biased region" description="Basic and acidic residues" evidence="1">
    <location>
        <begin position="163"/>
        <end position="183"/>
    </location>
</feature>
<sequence length="195" mass="21833">MRCVESFHGYVASKRARRCLSGTNLRSSSRADIILRPFRWTGKGSEDLTNPQKRLALKPKGLHDSPQLVRSMLNFFALCCAQCGVEPILEEPQHRECVAGEEGVAAFACAASHWVTPEEGFGSRYHRMAGHRQHRRAGESRFMPFRVRPSAVCDSTASSPRSGPDHDDGQAREETNAGRRDARCGLQQRQRIEAR</sequence>
<organism evidence="2 3">
    <name type="scientific">Colletotrichum zoysiae</name>
    <dbReference type="NCBI Taxonomy" id="1216348"/>
    <lineage>
        <taxon>Eukaryota</taxon>
        <taxon>Fungi</taxon>
        <taxon>Dikarya</taxon>
        <taxon>Ascomycota</taxon>
        <taxon>Pezizomycotina</taxon>
        <taxon>Sordariomycetes</taxon>
        <taxon>Hypocreomycetidae</taxon>
        <taxon>Glomerellales</taxon>
        <taxon>Glomerellaceae</taxon>
        <taxon>Colletotrichum</taxon>
        <taxon>Colletotrichum graminicola species complex</taxon>
    </lineage>
</organism>
<evidence type="ECO:0000313" key="2">
    <source>
        <dbReference type="EMBL" id="KAK2023821.1"/>
    </source>
</evidence>
<protein>
    <submittedName>
        <fullName evidence="2">Uncharacterized protein</fullName>
    </submittedName>
</protein>
<name>A0AAD9H7C2_9PEZI</name>
<dbReference type="Proteomes" id="UP001232148">
    <property type="component" value="Unassembled WGS sequence"/>
</dbReference>
<accession>A0AAD9H7C2</accession>
<reference evidence="2" key="1">
    <citation type="submission" date="2021-06" db="EMBL/GenBank/DDBJ databases">
        <title>Comparative genomics, transcriptomics and evolutionary studies reveal genomic signatures of adaptation to plant cell wall in hemibiotrophic fungi.</title>
        <authorList>
            <consortium name="DOE Joint Genome Institute"/>
            <person name="Baroncelli R."/>
            <person name="Diaz J.F."/>
            <person name="Benocci T."/>
            <person name="Peng M."/>
            <person name="Battaglia E."/>
            <person name="Haridas S."/>
            <person name="Andreopoulos W."/>
            <person name="Labutti K."/>
            <person name="Pangilinan J."/>
            <person name="Floch G.L."/>
            <person name="Makela M.R."/>
            <person name="Henrissat B."/>
            <person name="Grigoriev I.V."/>
            <person name="Crouch J.A."/>
            <person name="De Vries R.P."/>
            <person name="Sukno S.A."/>
            <person name="Thon M.R."/>
        </authorList>
    </citation>
    <scope>NUCLEOTIDE SEQUENCE</scope>
    <source>
        <strain evidence="2">MAFF235873</strain>
    </source>
</reference>
<comment type="caution">
    <text evidence="2">The sequence shown here is derived from an EMBL/GenBank/DDBJ whole genome shotgun (WGS) entry which is preliminary data.</text>
</comment>